<name>A0ABM9HA28_9BACT</name>
<feature type="transmembrane region" description="Helical" evidence="2">
    <location>
        <begin position="260"/>
        <end position="282"/>
    </location>
</feature>
<keyword evidence="2" id="KW-1133">Transmembrane helix</keyword>
<sequence length="899" mass="102757">MNWNELHFIAALGFLVLLTLGPVFAWPQTRKLTPLVLFSYILFLAIQWDFVAGPVMAFHDTAWNLEGWYTLIQQWVYAGEPLGWNPYLGAGQPFSIYNNVLITIPAVAFSWLFKVLGLPFSPTQNFKLIWIFAHLNICSGSLLFFRILFKENWICMMGFISLLFGGLFFVELGENIGVCVLSFLPYLLFFLIRFYQERTWAPFVLFFLFSGVAANYYIPTYLVYTLFFFVLSAIIVNHFKKNVSLVDETRALCKVIWSKPLAMVLALVLLLMTAAPMFLNYLEIKDYASPTRGFSVDGAKTTGSTHQPGVAVPLYRYRTLAHLDMKDTLDTHSGFYLGLIPCIAVVASLITGGHWLFITLCLILVVIALPDIFGFPFWQWFRQYTPLGETLRHTFMFGRLATFFLIPAAMMGLLTLRNGNAPMLRKVLAVALGATVWAALNWSGWPPSHQVNMVLAALALILLASSRMFPHKFWPTTCLILVLGFHALDMVGNAFRFSIPQDRFWGRFEYPRQYSLNKIQYPQRWQVKPENSIPAPQYLKSIYNKEAIWANKFPDSMMWLQKDLSQFLLHQKFLDPGFHYFNPNSYRNVQLKQAEGSIFYVLRAQEGKEVEDISLQALKQVAKMDRPVLKLEHVFNETDGSQSAANNESGTQSQPDSSSQNAPLWVSFSIQSGFQPDRLEMHTRPWAMPWKGDHVELWESEDQRSWTFLQKLDIQDATPHQGNHTWTFPLKKPISNSYFKLVIDRKHFNFFSGVQLVESESGIKQGGVKGLKNPILMPGSGLLVQRPSASSNRVTLDINFPQAGYILRMENYHKNWTATLDGEDVPITRVQPNFQTVRVPAGKHVLTFQFESVYPKLVLLHIVTGVLGGVVLLGWLAGVRLDRFRQWVPPLRQTTHTER</sequence>
<feature type="transmembrane region" description="Helical" evidence="2">
    <location>
        <begin position="96"/>
        <end position="116"/>
    </location>
</feature>
<proteinExistence type="predicted"/>
<protein>
    <recommendedName>
        <fullName evidence="5">F5/8 type C domain-containing protein</fullName>
    </recommendedName>
</protein>
<feature type="transmembrane region" description="Helical" evidence="2">
    <location>
        <begin position="333"/>
        <end position="350"/>
    </location>
</feature>
<evidence type="ECO:0000313" key="4">
    <source>
        <dbReference type="Proteomes" id="UP001157733"/>
    </source>
</evidence>
<feature type="transmembrane region" description="Helical" evidence="2">
    <location>
        <begin position="355"/>
        <end position="375"/>
    </location>
</feature>
<accession>A0ABM9HA28</accession>
<gene>
    <name evidence="3" type="ORF">NSPWAT_0138</name>
</gene>
<evidence type="ECO:0000313" key="3">
    <source>
        <dbReference type="EMBL" id="CAI2716997.1"/>
    </source>
</evidence>
<keyword evidence="2" id="KW-0472">Membrane</keyword>
<feature type="transmembrane region" description="Helical" evidence="2">
    <location>
        <begin position="395"/>
        <end position="415"/>
    </location>
</feature>
<feature type="transmembrane region" description="Helical" evidence="2">
    <location>
        <begin position="152"/>
        <end position="169"/>
    </location>
</feature>
<feature type="transmembrane region" description="Helical" evidence="2">
    <location>
        <begin position="857"/>
        <end position="877"/>
    </location>
</feature>
<dbReference type="EMBL" id="OX336137">
    <property type="protein sequence ID" value="CAI2716997.1"/>
    <property type="molecule type" value="Genomic_DNA"/>
</dbReference>
<evidence type="ECO:0008006" key="5">
    <source>
        <dbReference type="Google" id="ProtNLM"/>
    </source>
</evidence>
<dbReference type="Proteomes" id="UP001157733">
    <property type="component" value="Chromosome"/>
</dbReference>
<organism evidence="3 4">
    <name type="scientific">Nitrospina watsonii</name>
    <dbReference type="NCBI Taxonomy" id="1323948"/>
    <lineage>
        <taxon>Bacteria</taxon>
        <taxon>Pseudomonadati</taxon>
        <taxon>Nitrospinota/Tectimicrobiota group</taxon>
        <taxon>Nitrospinota</taxon>
        <taxon>Nitrospinia</taxon>
        <taxon>Nitrospinales</taxon>
        <taxon>Nitrospinaceae</taxon>
        <taxon>Nitrospina</taxon>
    </lineage>
</organism>
<reference evidence="3 4" key="1">
    <citation type="submission" date="2022-09" db="EMBL/GenBank/DDBJ databases">
        <authorList>
            <person name="Kop L."/>
        </authorList>
    </citation>
    <scope>NUCLEOTIDE SEQUENCE [LARGE SCALE GENOMIC DNA]</scope>
    <source>
        <strain evidence="3 4">347</strain>
    </source>
</reference>
<feature type="transmembrane region" description="Helical" evidence="2">
    <location>
        <begin position="175"/>
        <end position="192"/>
    </location>
</feature>
<evidence type="ECO:0000256" key="2">
    <source>
        <dbReference type="SAM" id="Phobius"/>
    </source>
</evidence>
<feature type="transmembrane region" description="Helical" evidence="2">
    <location>
        <begin position="128"/>
        <end position="145"/>
    </location>
</feature>
<feature type="transmembrane region" description="Helical" evidence="2">
    <location>
        <begin position="476"/>
        <end position="495"/>
    </location>
</feature>
<evidence type="ECO:0000256" key="1">
    <source>
        <dbReference type="SAM" id="MobiDB-lite"/>
    </source>
</evidence>
<keyword evidence="4" id="KW-1185">Reference proteome</keyword>
<feature type="transmembrane region" description="Helical" evidence="2">
    <location>
        <begin position="427"/>
        <end position="445"/>
    </location>
</feature>
<feature type="region of interest" description="Disordered" evidence="1">
    <location>
        <begin position="639"/>
        <end position="661"/>
    </location>
</feature>
<feature type="transmembrane region" description="Helical" evidence="2">
    <location>
        <begin position="451"/>
        <end position="469"/>
    </location>
</feature>
<keyword evidence="2" id="KW-0812">Transmembrane</keyword>
<feature type="transmembrane region" description="Helical" evidence="2">
    <location>
        <begin position="222"/>
        <end position="239"/>
    </location>
</feature>
<feature type="transmembrane region" description="Helical" evidence="2">
    <location>
        <begin position="35"/>
        <end position="58"/>
    </location>
</feature>